<evidence type="ECO:0000259" key="1">
    <source>
        <dbReference type="Pfam" id="PF22915"/>
    </source>
</evidence>
<gene>
    <name evidence="2" type="ORF">CLV33_1262</name>
</gene>
<reference evidence="2 3" key="1">
    <citation type="submission" date="2018-02" db="EMBL/GenBank/DDBJ databases">
        <title>Genomic Encyclopedia of Archaeal and Bacterial Type Strains, Phase II (KMG-II): from individual species to whole genera.</title>
        <authorList>
            <person name="Goeker M."/>
        </authorList>
    </citation>
    <scope>NUCLEOTIDE SEQUENCE [LARGE SCALE GENOMIC DNA]</scope>
    <source>
        <strain evidence="2 3">DSM 21165</strain>
    </source>
</reference>
<dbReference type="Proteomes" id="UP000251545">
    <property type="component" value="Unassembled WGS sequence"/>
</dbReference>
<sequence>MSIFKIKENKKPSLIGKILKRTPKENALIDINNLFVENEDDLTKVSLEQIQEITDKYKLKLNKKFKALRLDLFRKYIHHCLEDHVIDESEINTFLHLKKLLHLTDVEIKQVLNFETKKLFDQEVKNAVSDGILTQEEKDNLELLKKNLLLNDQVADDILQTNSNKILTDFINEAVSDERLSDEEFERMNEISLSLGIEPKLNQRTKENLERYRLYWTIENGELPIYENPPINIQKSENLYFMANVNWKEQRRVTKRINYGGPTARIKIAKGVYYRMGSISAKSVSEDIWQVIDSGNIYLTNKRLIFMGSRGNKTIRLNKILDIAPYKNGVDIQKDAGKSPFLEFNSNVDIFSMMIVRLMNEV</sequence>
<dbReference type="Pfam" id="PF22915">
    <property type="entry name" value="ARMH5"/>
    <property type="match status" value="1"/>
</dbReference>
<dbReference type="RefSeq" id="WP_105474941.1">
    <property type="nucleotide sequence ID" value="NZ_PVEO01000026.1"/>
</dbReference>
<comment type="caution">
    <text evidence="2">The sequence shown here is derived from an EMBL/GenBank/DDBJ whole genome shotgun (WGS) entry which is preliminary data.</text>
</comment>
<evidence type="ECO:0000313" key="2">
    <source>
        <dbReference type="EMBL" id="PQV44319.1"/>
    </source>
</evidence>
<dbReference type="EMBL" id="PVEO01000026">
    <property type="protein sequence ID" value="PQV44319.1"/>
    <property type="molecule type" value="Genomic_DNA"/>
</dbReference>
<accession>A0A362X7A1</accession>
<protein>
    <recommendedName>
        <fullName evidence="1">Armadillo-like repeats domain-containing protein</fullName>
    </recommendedName>
</protein>
<organism evidence="2 3">
    <name type="scientific">Jejuia pallidilutea</name>
    <dbReference type="NCBI Taxonomy" id="504487"/>
    <lineage>
        <taxon>Bacteria</taxon>
        <taxon>Pseudomonadati</taxon>
        <taxon>Bacteroidota</taxon>
        <taxon>Flavobacteriia</taxon>
        <taxon>Flavobacteriales</taxon>
        <taxon>Flavobacteriaceae</taxon>
        <taxon>Jejuia</taxon>
    </lineage>
</organism>
<dbReference type="AlphaFoldDB" id="A0A362X7A1"/>
<proteinExistence type="predicted"/>
<feature type="domain" description="Armadillo-like repeats" evidence="1">
    <location>
        <begin position="71"/>
        <end position="122"/>
    </location>
</feature>
<name>A0A362X7A1_9FLAO</name>
<evidence type="ECO:0000313" key="3">
    <source>
        <dbReference type="Proteomes" id="UP000251545"/>
    </source>
</evidence>
<dbReference type="InterPro" id="IPR055241">
    <property type="entry name" value="Armadillo_rpt_dom"/>
</dbReference>